<evidence type="ECO:0000256" key="5">
    <source>
        <dbReference type="ARBA" id="ARBA00023014"/>
    </source>
</evidence>
<evidence type="ECO:0000256" key="4">
    <source>
        <dbReference type="ARBA" id="ARBA00023004"/>
    </source>
</evidence>
<keyword evidence="9" id="KW-1185">Reference proteome</keyword>
<dbReference type="GO" id="GO:0004497">
    <property type="term" value="F:monooxygenase activity"/>
    <property type="evidence" value="ECO:0007669"/>
    <property type="project" value="UniProtKB-ARBA"/>
</dbReference>
<evidence type="ECO:0000259" key="7">
    <source>
        <dbReference type="PROSITE" id="PS51296"/>
    </source>
</evidence>
<comment type="caution">
    <text evidence="8">The sequence shown here is derived from an EMBL/GenBank/DDBJ whole genome shotgun (WGS) entry which is preliminary data.</text>
</comment>
<dbReference type="Gene3D" id="2.102.10.10">
    <property type="entry name" value="Rieske [2Fe-2S] iron-sulphur domain"/>
    <property type="match status" value="1"/>
</dbReference>
<dbReference type="GO" id="GO:0016705">
    <property type="term" value="F:oxidoreductase activity, acting on paired donors, with incorporation or reduction of molecular oxygen"/>
    <property type="evidence" value="ECO:0007669"/>
    <property type="project" value="UniProtKB-ARBA"/>
</dbReference>
<dbReference type="InterPro" id="IPR050584">
    <property type="entry name" value="Cholesterol_7-desaturase"/>
</dbReference>
<dbReference type="InterPro" id="IPR017941">
    <property type="entry name" value="Rieske_2Fe-2S"/>
</dbReference>
<dbReference type="SUPFAM" id="SSF55961">
    <property type="entry name" value="Bet v1-like"/>
    <property type="match status" value="1"/>
</dbReference>
<gene>
    <name evidence="8" type="ORF">FNW02_18035</name>
</gene>
<dbReference type="AlphaFoldDB" id="A0AA40SYN7"/>
<evidence type="ECO:0000256" key="1">
    <source>
        <dbReference type="ARBA" id="ARBA00022714"/>
    </source>
</evidence>
<evidence type="ECO:0000256" key="2">
    <source>
        <dbReference type="ARBA" id="ARBA00022723"/>
    </source>
</evidence>
<dbReference type="InterPro" id="IPR044043">
    <property type="entry name" value="VanA_C_cat"/>
</dbReference>
<dbReference type="SUPFAM" id="SSF50022">
    <property type="entry name" value="ISP domain"/>
    <property type="match status" value="1"/>
</dbReference>
<dbReference type="PANTHER" id="PTHR21266">
    <property type="entry name" value="IRON-SULFUR DOMAIN CONTAINING PROTEIN"/>
    <property type="match status" value="1"/>
</dbReference>
<dbReference type="PANTHER" id="PTHR21266:SF59">
    <property type="entry name" value="BLR4922 PROTEIN"/>
    <property type="match status" value="1"/>
</dbReference>
<keyword evidence="2" id="KW-0479">Metal-binding</keyword>
<proteinExistence type="predicted"/>
<evidence type="ECO:0000256" key="6">
    <source>
        <dbReference type="SAM" id="MobiDB-lite"/>
    </source>
</evidence>
<dbReference type="PROSITE" id="PS00570">
    <property type="entry name" value="RING_HYDROXYL_ALPHA"/>
    <property type="match status" value="1"/>
</dbReference>
<accession>A0AA40SYN7</accession>
<dbReference type="GO" id="GO:0051213">
    <property type="term" value="F:dioxygenase activity"/>
    <property type="evidence" value="ECO:0007669"/>
    <property type="project" value="UniProtKB-KW"/>
</dbReference>
<sequence>MLKNFWYACEFSFAVNNKPKQIVMLNQRFVLYRNSQGQVIALKDQCPHRGAAFSLGWIEDDCIRCPYHGWKFQADGQCVEIPSNAPGTPIPKRASVDSYPVQEKYGFIWLFYGDLPEEKRPSLPIFPEYMVSTMRPVYDEGIDNANYARLMEANLDFTHVIAVHRKSFGQRIPINKTIKYKVDKYDWGAVAKVNYESLGSSKSFLNFLLGGRPELKTRLSLYLPNVTLAEISIGRDDSFDIKFGILVAHLPIDDNTTVVKRVLYRNILPLPLLDGFFRKIDHKLAQEDTVVVATLNSQPIPKISEELHVAADALDITFRKFLQKDLMQSSSSNVNSHYPSEESSEILTLREPTYK</sequence>
<dbReference type="Pfam" id="PF00355">
    <property type="entry name" value="Rieske"/>
    <property type="match status" value="1"/>
</dbReference>
<dbReference type="InterPro" id="IPR036922">
    <property type="entry name" value="Rieske_2Fe-2S_sf"/>
</dbReference>
<feature type="region of interest" description="Disordered" evidence="6">
    <location>
        <begin position="330"/>
        <end position="355"/>
    </location>
</feature>
<reference evidence="8" key="1">
    <citation type="submission" date="2019-07" db="EMBL/GenBank/DDBJ databases">
        <title>Toxilogical consequences of a new and cryptic species of cyanobacteria (Komarekiella delphini-convector) recovered from the epidermis of a bottlenose dolphin and 1500 ft. in the air.</title>
        <authorList>
            <person name="Brown A.O."/>
            <person name="Dvorak P."/>
            <person name="Villanueva C.D."/>
            <person name="Foss A.J."/>
            <person name="Garvey A.D."/>
            <person name="Gibson Q.A."/>
            <person name="Johansen J.R."/>
            <person name="Casamatta D.A."/>
        </authorList>
    </citation>
    <scope>NUCLEOTIDE SEQUENCE</scope>
    <source>
        <strain evidence="8">SJRDD-AB1</strain>
    </source>
</reference>
<dbReference type="GO" id="GO:0005506">
    <property type="term" value="F:iron ion binding"/>
    <property type="evidence" value="ECO:0007669"/>
    <property type="project" value="InterPro"/>
</dbReference>
<evidence type="ECO:0000256" key="3">
    <source>
        <dbReference type="ARBA" id="ARBA00023002"/>
    </source>
</evidence>
<keyword evidence="3" id="KW-0560">Oxidoreductase</keyword>
<keyword evidence="5" id="KW-0411">Iron-sulfur</keyword>
<evidence type="ECO:0000313" key="9">
    <source>
        <dbReference type="Proteomes" id="UP001165986"/>
    </source>
</evidence>
<organism evidence="8 9">
    <name type="scientific">Komarekiella delphini-convector SJRDD-AB1</name>
    <dbReference type="NCBI Taxonomy" id="2593771"/>
    <lineage>
        <taxon>Bacteria</taxon>
        <taxon>Bacillati</taxon>
        <taxon>Cyanobacteriota</taxon>
        <taxon>Cyanophyceae</taxon>
        <taxon>Nostocales</taxon>
        <taxon>Nostocaceae</taxon>
        <taxon>Komarekiella</taxon>
        <taxon>Komarekiella delphini-convector</taxon>
    </lineage>
</organism>
<keyword evidence="4" id="KW-0408">Iron</keyword>
<dbReference type="PROSITE" id="PS51296">
    <property type="entry name" value="RIESKE"/>
    <property type="match status" value="1"/>
</dbReference>
<dbReference type="GO" id="GO:0051537">
    <property type="term" value="F:2 iron, 2 sulfur cluster binding"/>
    <property type="evidence" value="ECO:0007669"/>
    <property type="project" value="UniProtKB-KW"/>
</dbReference>
<dbReference type="InterPro" id="IPR015881">
    <property type="entry name" value="ARHD_Rieske_2Fe_2S"/>
</dbReference>
<dbReference type="Proteomes" id="UP001165986">
    <property type="component" value="Unassembled WGS sequence"/>
</dbReference>
<feature type="domain" description="Rieske" evidence="7">
    <location>
        <begin position="6"/>
        <end position="110"/>
    </location>
</feature>
<protein>
    <submittedName>
        <fullName evidence="8">Aromatic ring-hydroxylating dioxygenase subunit alpha</fullName>
    </submittedName>
</protein>
<dbReference type="Gene3D" id="3.90.380.10">
    <property type="entry name" value="Naphthalene 1,2-dioxygenase Alpha Subunit, Chain A, domain 1"/>
    <property type="match status" value="1"/>
</dbReference>
<name>A0AA40SYN7_9NOST</name>
<keyword evidence="8" id="KW-0223">Dioxygenase</keyword>
<dbReference type="EMBL" id="VJXY01000019">
    <property type="protein sequence ID" value="MBD6617676.1"/>
    <property type="molecule type" value="Genomic_DNA"/>
</dbReference>
<dbReference type="Pfam" id="PF19112">
    <property type="entry name" value="VanA_C"/>
    <property type="match status" value="1"/>
</dbReference>
<keyword evidence="1" id="KW-0001">2Fe-2S</keyword>
<evidence type="ECO:0000313" key="8">
    <source>
        <dbReference type="EMBL" id="MBD6617676.1"/>
    </source>
</evidence>